<name>A0ABY6ZL51_9BACL</name>
<dbReference type="EMBL" id="CP104067">
    <property type="protein sequence ID" value="WAH42906.1"/>
    <property type="molecule type" value="Genomic_DNA"/>
</dbReference>
<comment type="similarity">
    <text evidence="2">Belongs to the EamA transporter family.</text>
</comment>
<feature type="transmembrane region" description="Helical" evidence="3">
    <location>
        <begin position="126"/>
        <end position="144"/>
    </location>
</feature>
<feature type="transmembrane region" description="Helical" evidence="3">
    <location>
        <begin position="156"/>
        <end position="175"/>
    </location>
</feature>
<keyword evidence="3" id="KW-0472">Membrane</keyword>
<dbReference type="Proteomes" id="UP001164761">
    <property type="component" value="Chromosome"/>
</dbReference>
<comment type="subcellular location">
    <subcellularLocation>
        <location evidence="1">Endomembrane system</location>
        <topology evidence="1">Multi-pass membrane protein</topology>
    </subcellularLocation>
</comment>
<proteinExistence type="inferred from homology"/>
<dbReference type="Pfam" id="PF00892">
    <property type="entry name" value="EamA"/>
    <property type="match status" value="2"/>
</dbReference>
<dbReference type="RefSeq" id="WP_268006782.1">
    <property type="nucleotide sequence ID" value="NZ_BSUT01000001.1"/>
</dbReference>
<evidence type="ECO:0000256" key="1">
    <source>
        <dbReference type="ARBA" id="ARBA00004127"/>
    </source>
</evidence>
<evidence type="ECO:0000313" key="6">
    <source>
        <dbReference type="Proteomes" id="UP001164761"/>
    </source>
</evidence>
<feature type="domain" description="EamA" evidence="4">
    <location>
        <begin position="3"/>
        <end position="143"/>
    </location>
</feature>
<gene>
    <name evidence="5" type="ORF">NZD89_05615</name>
</gene>
<accession>A0ABY6ZL51</accession>
<reference evidence="5" key="1">
    <citation type="submission" date="2022-08" db="EMBL/GenBank/DDBJ databases">
        <title>Alicyclobacillus fastidiosus DSM 17978, complete genome.</title>
        <authorList>
            <person name="Wang Q."/>
            <person name="Cai R."/>
            <person name="Wang Z."/>
        </authorList>
    </citation>
    <scope>NUCLEOTIDE SEQUENCE</scope>
    <source>
        <strain evidence="5">DSM 17978</strain>
    </source>
</reference>
<feature type="transmembrane region" description="Helical" evidence="3">
    <location>
        <begin position="187"/>
        <end position="207"/>
    </location>
</feature>
<evidence type="ECO:0000256" key="3">
    <source>
        <dbReference type="SAM" id="Phobius"/>
    </source>
</evidence>
<dbReference type="PANTHER" id="PTHR22911">
    <property type="entry name" value="ACYL-MALONYL CONDENSING ENZYME-RELATED"/>
    <property type="match status" value="1"/>
</dbReference>
<feature type="transmembrane region" description="Helical" evidence="3">
    <location>
        <begin position="102"/>
        <end position="120"/>
    </location>
</feature>
<dbReference type="InterPro" id="IPR037185">
    <property type="entry name" value="EmrE-like"/>
</dbReference>
<keyword evidence="6" id="KW-1185">Reference proteome</keyword>
<protein>
    <submittedName>
        <fullName evidence="5">DMT family transporter</fullName>
    </submittedName>
</protein>
<feature type="transmembrane region" description="Helical" evidence="3">
    <location>
        <begin position="6"/>
        <end position="22"/>
    </location>
</feature>
<feature type="transmembrane region" description="Helical" evidence="3">
    <location>
        <begin position="34"/>
        <end position="55"/>
    </location>
</feature>
<feature type="transmembrane region" description="Helical" evidence="3">
    <location>
        <begin position="280"/>
        <end position="301"/>
    </location>
</feature>
<evidence type="ECO:0000256" key="2">
    <source>
        <dbReference type="ARBA" id="ARBA00007362"/>
    </source>
</evidence>
<evidence type="ECO:0000259" key="4">
    <source>
        <dbReference type="Pfam" id="PF00892"/>
    </source>
</evidence>
<feature type="domain" description="EamA" evidence="4">
    <location>
        <begin position="162"/>
        <end position="299"/>
    </location>
</feature>
<feature type="transmembrane region" description="Helical" evidence="3">
    <location>
        <begin position="67"/>
        <end position="90"/>
    </location>
</feature>
<keyword evidence="3" id="KW-1133">Transmembrane helix</keyword>
<organism evidence="5 6">
    <name type="scientific">Alicyclobacillus fastidiosus</name>
    <dbReference type="NCBI Taxonomy" id="392011"/>
    <lineage>
        <taxon>Bacteria</taxon>
        <taxon>Bacillati</taxon>
        <taxon>Bacillota</taxon>
        <taxon>Bacilli</taxon>
        <taxon>Bacillales</taxon>
        <taxon>Alicyclobacillaceae</taxon>
        <taxon>Alicyclobacillus</taxon>
    </lineage>
</organism>
<dbReference type="SUPFAM" id="SSF103481">
    <property type="entry name" value="Multidrug resistance efflux transporter EmrE"/>
    <property type="match status" value="2"/>
</dbReference>
<sequence>MHGEMTALISVIAFGLSYIFVNKAQTEGKTSDNGLLPVLVVSTVVLILAFLVDLLRSPVKFHIGPEWRMPILYCILAGVSWNFISRMTLLASIYHIGATRGIVIKSAAPMMTVAMAVVFFGERLDIGDIFGLILMFLSAALLVIERTKVNQRSWLPKYVVQGILLGLISALFQSIGHVLRKIGAGVVPPLLGATLDMTVATLAYILYLVWTKRLMYHARFYLRHPSHYVLTASFLSAVGVLTSFVSIASSSISTVAMILGMQPVIMPLLSSICFPGLEKFTWICYLATALAVCGAISIIMYGPMRFI</sequence>
<keyword evidence="3" id="KW-0812">Transmembrane</keyword>
<dbReference type="InterPro" id="IPR000620">
    <property type="entry name" value="EamA_dom"/>
</dbReference>
<feature type="transmembrane region" description="Helical" evidence="3">
    <location>
        <begin position="228"/>
        <end position="260"/>
    </location>
</feature>
<evidence type="ECO:0000313" key="5">
    <source>
        <dbReference type="EMBL" id="WAH42906.1"/>
    </source>
</evidence>